<dbReference type="Pfam" id="PF12706">
    <property type="entry name" value="Lactamase_B_2"/>
    <property type="match status" value="1"/>
</dbReference>
<dbReference type="SUPFAM" id="SSF56281">
    <property type="entry name" value="Metallo-hydrolase/oxidoreductase"/>
    <property type="match status" value="1"/>
</dbReference>
<dbReference type="Proteomes" id="UP001596492">
    <property type="component" value="Unassembled WGS sequence"/>
</dbReference>
<dbReference type="CDD" id="cd16279">
    <property type="entry name" value="metallo-hydrolase-like_MBL-fold"/>
    <property type="match status" value="1"/>
</dbReference>
<accession>A0ABW2IHW6</accession>
<organism evidence="2 3">
    <name type="scientific">Hirschia litorea</name>
    <dbReference type="NCBI Taxonomy" id="1199156"/>
    <lineage>
        <taxon>Bacteria</taxon>
        <taxon>Pseudomonadati</taxon>
        <taxon>Pseudomonadota</taxon>
        <taxon>Alphaproteobacteria</taxon>
        <taxon>Hyphomonadales</taxon>
        <taxon>Hyphomonadaceae</taxon>
        <taxon>Hirschia</taxon>
    </lineage>
</organism>
<dbReference type="RefSeq" id="WP_382165540.1">
    <property type="nucleotide sequence ID" value="NZ_JBHTBR010000002.1"/>
</dbReference>
<name>A0ABW2IHW6_9PROT</name>
<dbReference type="InterPro" id="IPR036866">
    <property type="entry name" value="RibonucZ/Hydroxyglut_hydro"/>
</dbReference>
<sequence>MSQNQGRIQFRILGCGSSGGVPRINGDWGVCDPEEKRNRRSRCSVLVRKWDDPSGDPTQILIDTSPDMREQLLAANVKYLDAVIYTHDHADQTHGIDDLRAIAYTNKIRLPVHMDAVTGASLMKRFAYCFYGGGGYPSILDPQLDVEVGTSLNIDGRGGNISILPLDQDHGRIRSLGFRVGSIAYCNDTVGLPDPTLDALQGVDTLIVDALRYTEHPSHAHLDLALSWIDSVKPKRAILTNLHIDMDYQTLCRELPVGVMPAYDGMTLEGDL</sequence>
<evidence type="ECO:0000313" key="2">
    <source>
        <dbReference type="EMBL" id="MFC7290554.1"/>
    </source>
</evidence>
<gene>
    <name evidence="2" type="ORF">ACFQS8_02910</name>
</gene>
<feature type="domain" description="Metallo-beta-lactamase" evidence="1">
    <location>
        <begin position="58"/>
        <end position="240"/>
    </location>
</feature>
<dbReference type="PANTHER" id="PTHR42663">
    <property type="entry name" value="HYDROLASE C777.06C-RELATED-RELATED"/>
    <property type="match status" value="1"/>
</dbReference>
<keyword evidence="3" id="KW-1185">Reference proteome</keyword>
<reference evidence="3" key="1">
    <citation type="journal article" date="2019" name="Int. J. Syst. Evol. Microbiol.">
        <title>The Global Catalogue of Microorganisms (GCM) 10K type strain sequencing project: providing services to taxonomists for standard genome sequencing and annotation.</title>
        <authorList>
            <consortium name="The Broad Institute Genomics Platform"/>
            <consortium name="The Broad Institute Genome Sequencing Center for Infectious Disease"/>
            <person name="Wu L."/>
            <person name="Ma J."/>
        </authorList>
    </citation>
    <scope>NUCLEOTIDE SEQUENCE [LARGE SCALE GENOMIC DNA]</scope>
    <source>
        <strain evidence="3">CCUG 51308</strain>
    </source>
</reference>
<dbReference type="PANTHER" id="PTHR42663:SF6">
    <property type="entry name" value="HYDROLASE C777.06C-RELATED"/>
    <property type="match status" value="1"/>
</dbReference>
<evidence type="ECO:0000313" key="3">
    <source>
        <dbReference type="Proteomes" id="UP001596492"/>
    </source>
</evidence>
<dbReference type="EMBL" id="JBHTBR010000002">
    <property type="protein sequence ID" value="MFC7290554.1"/>
    <property type="molecule type" value="Genomic_DNA"/>
</dbReference>
<dbReference type="InterPro" id="IPR001279">
    <property type="entry name" value="Metallo-B-lactamas"/>
</dbReference>
<protein>
    <submittedName>
        <fullName evidence="2">MBL fold metallo-hydrolase</fullName>
    </submittedName>
</protein>
<evidence type="ECO:0000259" key="1">
    <source>
        <dbReference type="Pfam" id="PF12706"/>
    </source>
</evidence>
<comment type="caution">
    <text evidence="2">The sequence shown here is derived from an EMBL/GenBank/DDBJ whole genome shotgun (WGS) entry which is preliminary data.</text>
</comment>
<proteinExistence type="predicted"/>
<dbReference type="Gene3D" id="3.60.15.10">
    <property type="entry name" value="Ribonuclease Z/Hydroxyacylglutathione hydrolase-like"/>
    <property type="match status" value="1"/>
</dbReference>